<dbReference type="RefSeq" id="WP_041113244.1">
    <property type="nucleotide sequence ID" value="NZ_JARTHD010000016.1"/>
</dbReference>
<accession>A0ABR5AY03</accession>
<protein>
    <recommendedName>
        <fullName evidence="3">Phage protein</fullName>
    </recommendedName>
</protein>
<dbReference type="EMBL" id="JXLP01000002">
    <property type="protein sequence ID" value="KIL79588.1"/>
    <property type="molecule type" value="Genomic_DNA"/>
</dbReference>
<evidence type="ECO:0000313" key="1">
    <source>
        <dbReference type="EMBL" id="KIL79588.1"/>
    </source>
</evidence>
<organism evidence="1 2">
    <name type="scientific">Bacillus badius</name>
    <dbReference type="NCBI Taxonomy" id="1455"/>
    <lineage>
        <taxon>Bacteria</taxon>
        <taxon>Bacillati</taxon>
        <taxon>Bacillota</taxon>
        <taxon>Bacilli</taxon>
        <taxon>Bacillales</taxon>
        <taxon>Bacillaceae</taxon>
        <taxon>Pseudobacillus</taxon>
    </lineage>
</organism>
<dbReference type="Proteomes" id="UP000031982">
    <property type="component" value="Unassembled WGS sequence"/>
</dbReference>
<name>A0ABR5AY03_BACBA</name>
<comment type="caution">
    <text evidence="1">The sequence shown here is derived from an EMBL/GenBank/DDBJ whole genome shotgun (WGS) entry which is preliminary data.</text>
</comment>
<reference evidence="1 2" key="1">
    <citation type="submission" date="2015-01" db="EMBL/GenBank/DDBJ databases">
        <title>Genome Assembly of Bacillus badius MTCC 1458.</title>
        <authorList>
            <person name="Verma A."/>
            <person name="Khatri I."/>
            <person name="Mual P."/>
            <person name="Subramanian S."/>
            <person name="Krishnamurthi S."/>
        </authorList>
    </citation>
    <scope>NUCLEOTIDE SEQUENCE [LARGE SCALE GENOMIC DNA]</scope>
    <source>
        <strain evidence="1 2">MTCC 1458</strain>
    </source>
</reference>
<proteinExistence type="predicted"/>
<evidence type="ECO:0008006" key="3">
    <source>
        <dbReference type="Google" id="ProtNLM"/>
    </source>
</evidence>
<gene>
    <name evidence="1" type="ORF">SD77_2042</name>
</gene>
<sequence length="131" mass="14502">MYSFQDVDDYLHKLAYTEAYTALDQVEREKVVFTAHELLITYIAEPLITAKIIAMQVMCALKSNGGDLSAIDQLQKKGVKSYSLEDVSVTFAGSDSATYQSWWANYPGVCPDILALLAKQLNPGAYVGRLI</sequence>
<keyword evidence="2" id="KW-1185">Reference proteome</keyword>
<evidence type="ECO:0000313" key="2">
    <source>
        <dbReference type="Proteomes" id="UP000031982"/>
    </source>
</evidence>